<evidence type="ECO:0000256" key="4">
    <source>
        <dbReference type="SAM" id="MobiDB-lite"/>
    </source>
</evidence>
<dbReference type="GO" id="GO:0019901">
    <property type="term" value="F:protein kinase binding"/>
    <property type="evidence" value="ECO:0007669"/>
    <property type="project" value="TreeGrafter"/>
</dbReference>
<dbReference type="Gene3D" id="1.25.40.20">
    <property type="entry name" value="Ankyrin repeat-containing domain"/>
    <property type="match status" value="1"/>
</dbReference>
<comment type="caution">
    <text evidence="5">The sequence shown here is derived from an EMBL/GenBank/DDBJ whole genome shotgun (WGS) entry which is preliminary data.</text>
</comment>
<organism evidence="5 6">
    <name type="scientific">Hymenochirus boettgeri</name>
    <name type="common">Congo dwarf clawed frog</name>
    <dbReference type="NCBI Taxonomy" id="247094"/>
    <lineage>
        <taxon>Eukaryota</taxon>
        <taxon>Metazoa</taxon>
        <taxon>Chordata</taxon>
        <taxon>Craniata</taxon>
        <taxon>Vertebrata</taxon>
        <taxon>Euteleostomi</taxon>
        <taxon>Amphibia</taxon>
        <taxon>Batrachia</taxon>
        <taxon>Anura</taxon>
        <taxon>Pipoidea</taxon>
        <taxon>Pipidae</taxon>
        <taxon>Pipinae</taxon>
        <taxon>Hymenochirus</taxon>
    </lineage>
</organism>
<accession>A0A8T2JJF6</accession>
<dbReference type="PROSITE" id="PS50088">
    <property type="entry name" value="ANK_REPEAT"/>
    <property type="match status" value="1"/>
</dbReference>
<protein>
    <recommendedName>
        <fullName evidence="7">Ankyrin repeat domain 63</fullName>
    </recommendedName>
</protein>
<dbReference type="GO" id="GO:0005634">
    <property type="term" value="C:nucleus"/>
    <property type="evidence" value="ECO:0007669"/>
    <property type="project" value="TreeGrafter"/>
</dbReference>
<dbReference type="InterPro" id="IPR002110">
    <property type="entry name" value="Ankyrin_rpt"/>
</dbReference>
<dbReference type="PROSITE" id="PS50297">
    <property type="entry name" value="ANK_REP_REGION"/>
    <property type="match status" value="1"/>
</dbReference>
<dbReference type="SMART" id="SM00248">
    <property type="entry name" value="ANK"/>
    <property type="match status" value="3"/>
</dbReference>
<evidence type="ECO:0000313" key="5">
    <source>
        <dbReference type="EMBL" id="KAG8443693.1"/>
    </source>
</evidence>
<dbReference type="OrthoDB" id="5406014at2759"/>
<dbReference type="PANTHER" id="PTHR24201">
    <property type="entry name" value="ANK_REP_REGION DOMAIN-CONTAINING PROTEIN"/>
    <property type="match status" value="1"/>
</dbReference>
<dbReference type="InterPro" id="IPR050776">
    <property type="entry name" value="Ank_Repeat/CDKN_Inhibitor"/>
</dbReference>
<keyword evidence="6" id="KW-1185">Reference proteome</keyword>
<proteinExistence type="predicted"/>
<keyword evidence="2 3" id="KW-0040">ANK repeat</keyword>
<dbReference type="Proteomes" id="UP000812440">
    <property type="component" value="Chromosome 5"/>
</dbReference>
<dbReference type="SUPFAM" id="SSF48403">
    <property type="entry name" value="Ankyrin repeat"/>
    <property type="match status" value="1"/>
</dbReference>
<dbReference type="Pfam" id="PF12796">
    <property type="entry name" value="Ank_2"/>
    <property type="match status" value="1"/>
</dbReference>
<dbReference type="GO" id="GO:0008285">
    <property type="term" value="P:negative regulation of cell population proliferation"/>
    <property type="evidence" value="ECO:0007669"/>
    <property type="project" value="TreeGrafter"/>
</dbReference>
<feature type="repeat" description="ANK" evidence="3">
    <location>
        <begin position="80"/>
        <end position="112"/>
    </location>
</feature>
<dbReference type="PANTHER" id="PTHR24201:SF8">
    <property type="entry name" value="CYCLIN-DEPENDENT KINASE 4 INHIBITOR B"/>
    <property type="match status" value="1"/>
</dbReference>
<feature type="region of interest" description="Disordered" evidence="4">
    <location>
        <begin position="335"/>
        <end position="367"/>
    </location>
</feature>
<evidence type="ECO:0000313" key="6">
    <source>
        <dbReference type="Proteomes" id="UP000812440"/>
    </source>
</evidence>
<evidence type="ECO:0000256" key="1">
    <source>
        <dbReference type="ARBA" id="ARBA00022737"/>
    </source>
</evidence>
<dbReference type="EMBL" id="JAACNH010000004">
    <property type="protein sequence ID" value="KAG8443693.1"/>
    <property type="molecule type" value="Genomic_DNA"/>
</dbReference>
<keyword evidence="1" id="KW-0677">Repeat</keyword>
<gene>
    <name evidence="5" type="ORF">GDO86_009025</name>
</gene>
<dbReference type="GO" id="GO:0005737">
    <property type="term" value="C:cytoplasm"/>
    <property type="evidence" value="ECO:0007669"/>
    <property type="project" value="TreeGrafter"/>
</dbReference>
<dbReference type="GO" id="GO:2000045">
    <property type="term" value="P:regulation of G1/S transition of mitotic cell cycle"/>
    <property type="evidence" value="ECO:0007669"/>
    <property type="project" value="TreeGrafter"/>
</dbReference>
<dbReference type="InterPro" id="IPR036770">
    <property type="entry name" value="Ankyrin_rpt-contain_sf"/>
</dbReference>
<dbReference type="AlphaFoldDB" id="A0A8T2JJF6"/>
<evidence type="ECO:0000256" key="2">
    <source>
        <dbReference type="ARBA" id="ARBA00023043"/>
    </source>
</evidence>
<evidence type="ECO:0000256" key="3">
    <source>
        <dbReference type="PROSITE-ProRule" id="PRU00023"/>
    </source>
</evidence>
<dbReference type="GO" id="GO:0004861">
    <property type="term" value="F:cyclin-dependent protein serine/threonine kinase inhibitor activity"/>
    <property type="evidence" value="ECO:0007669"/>
    <property type="project" value="TreeGrafter"/>
</dbReference>
<reference evidence="5" key="1">
    <citation type="thesis" date="2020" institute="ProQuest LLC" country="789 East Eisenhower Parkway, Ann Arbor, MI, USA">
        <title>Comparative Genomics and Chromosome Evolution.</title>
        <authorList>
            <person name="Mudd A.B."/>
        </authorList>
    </citation>
    <scope>NUCLEOTIDE SEQUENCE</scope>
    <source>
        <strain evidence="5">Female2</strain>
        <tissue evidence="5">Blood</tissue>
    </source>
</reference>
<evidence type="ECO:0008006" key="7">
    <source>
        <dbReference type="Google" id="ProtNLM"/>
    </source>
</evidence>
<sequence>MLNVSGDPIDVSVGNESADDLQMVRFVVDSIGAKKVIGRFGEMDRTPLICCSLLPDPRDRLRYMRLLLEIGAAVNDRDRSGRSALSYSAERGHVEEVKLLVGGGADPELPDRGGNTALMYAALAGQSRVLDFLVRAFRRLGLEIGRVNRVGNSALDVARSLGHRNCELALIGSRGPTLERSRSLAPRGPIQSMGSIEEEEAWKGRGTEGFSRLLSPRPRSWSLQYWGGEQRAGGQLLPPLPSNTAHRLGKQEPPLLGPLGILLIPAKNTLGCLDRKPGDTGVKTFNDAYYRKRSSLPTALLCPTPPDRVATASNPFAVLGNRLLRSFTFPEFKKQQVSESVGEPPVTGGDGKVTGEPEKATAASEMFPKVKKHPRIVHKPSVDSISSVKCEFDFQPNT</sequence>
<name>A0A8T2JJF6_9PIPI</name>